<dbReference type="NCBIfam" id="TIGR01993">
    <property type="entry name" value="Pyr-5-nucltdase"/>
    <property type="match status" value="1"/>
</dbReference>
<dbReference type="SFLD" id="SFLDS00003">
    <property type="entry name" value="Haloacid_Dehalogenase"/>
    <property type="match status" value="1"/>
</dbReference>
<protein>
    <submittedName>
        <fullName evidence="1">Pyrimidine 5'-nucleotidase</fullName>
    </submittedName>
</protein>
<dbReference type="InterPro" id="IPR023214">
    <property type="entry name" value="HAD_sf"/>
</dbReference>
<comment type="caution">
    <text evidence="1">The sequence shown here is derived from an EMBL/GenBank/DDBJ whole genome shotgun (WGS) entry which is preliminary data.</text>
</comment>
<evidence type="ECO:0000313" key="2">
    <source>
        <dbReference type="Proteomes" id="UP001219956"/>
    </source>
</evidence>
<keyword evidence="2" id="KW-1185">Reference proteome</keyword>
<dbReference type="NCBIfam" id="TIGR01509">
    <property type="entry name" value="HAD-SF-IA-v3"/>
    <property type="match status" value="1"/>
</dbReference>
<dbReference type="InterPro" id="IPR036412">
    <property type="entry name" value="HAD-like_sf"/>
</dbReference>
<accession>A0ABT5J3L8</accession>
<organism evidence="1 2">
    <name type="scientific">Vogesella aquatica</name>
    <dbReference type="NCBI Taxonomy" id="2984206"/>
    <lineage>
        <taxon>Bacteria</taxon>
        <taxon>Pseudomonadati</taxon>
        <taxon>Pseudomonadota</taxon>
        <taxon>Betaproteobacteria</taxon>
        <taxon>Neisseriales</taxon>
        <taxon>Chromobacteriaceae</taxon>
        <taxon>Vogesella</taxon>
    </lineage>
</organism>
<gene>
    <name evidence="1" type="ORF">PQU95_18355</name>
</gene>
<sequence>MTSSRHAPHWLFDLDDTLHHAGAAVFPMINEYMTSYICRHVSVARTEADTLRTEYWQRYGATLAGLQRHHGIAPHHFLAQTHPMESLLPLIETSTQLPQWLRCLNGRKWVFSNGPQHYVEAIVRHLGIEAQIEDCFGMDSFGLMPKPRVAAYTRVLRQAGLDAGRCIMVEDSAANLKTAKRLGMRTVWLSHQIRKPAWVDWRITSLLDLRRI</sequence>
<dbReference type="Gene3D" id="3.40.50.1000">
    <property type="entry name" value="HAD superfamily/HAD-like"/>
    <property type="match status" value="1"/>
</dbReference>
<reference evidence="1 2" key="1">
    <citation type="submission" date="2023-01" db="EMBL/GenBank/DDBJ databases">
        <title>Novel species of the genus Vogesella isolated from rivers.</title>
        <authorList>
            <person name="Lu H."/>
        </authorList>
    </citation>
    <scope>NUCLEOTIDE SEQUENCE [LARGE SCALE GENOMIC DNA]</scope>
    <source>
        <strain evidence="1 2">DC21W</strain>
    </source>
</reference>
<dbReference type="SUPFAM" id="SSF56784">
    <property type="entry name" value="HAD-like"/>
    <property type="match status" value="1"/>
</dbReference>
<dbReference type="PANTHER" id="PTHR12725">
    <property type="entry name" value="HALOACID DEHALOGENASE-LIKE HYDROLASE"/>
    <property type="match status" value="1"/>
</dbReference>
<dbReference type="PANTHER" id="PTHR12725:SF117">
    <property type="entry name" value="HALOACID DEHALOGENASE-LIKE HYDROLASE"/>
    <property type="match status" value="1"/>
</dbReference>
<dbReference type="InterPro" id="IPR006439">
    <property type="entry name" value="HAD-SF_hydro_IA"/>
</dbReference>
<name>A0ABT5J3L8_9NEIS</name>
<dbReference type="Gene3D" id="1.10.150.450">
    <property type="match status" value="1"/>
</dbReference>
<dbReference type="EMBL" id="JAQQLF010000035">
    <property type="protein sequence ID" value="MDC7719165.1"/>
    <property type="molecule type" value="Genomic_DNA"/>
</dbReference>
<dbReference type="RefSeq" id="WP_272753341.1">
    <property type="nucleotide sequence ID" value="NZ_JAQQLF010000035.1"/>
</dbReference>
<dbReference type="SFLD" id="SFLDG01129">
    <property type="entry name" value="C1.5:_HAD__Beta-PGM__Phosphata"/>
    <property type="match status" value="1"/>
</dbReference>
<evidence type="ECO:0000313" key="1">
    <source>
        <dbReference type="EMBL" id="MDC7719165.1"/>
    </source>
</evidence>
<dbReference type="Proteomes" id="UP001219956">
    <property type="component" value="Unassembled WGS sequence"/>
</dbReference>
<dbReference type="InterPro" id="IPR010237">
    <property type="entry name" value="Pyr-5-nucltdase"/>
</dbReference>
<dbReference type="SFLD" id="SFLDG01132">
    <property type="entry name" value="C1.5.3:_5'-Nucleotidase_Like"/>
    <property type="match status" value="1"/>
</dbReference>
<dbReference type="Pfam" id="PF00702">
    <property type="entry name" value="Hydrolase"/>
    <property type="match status" value="1"/>
</dbReference>
<proteinExistence type="predicted"/>